<gene>
    <name evidence="2" type="ORF">EDC30_104302</name>
</gene>
<keyword evidence="3" id="KW-1185">Reference proteome</keyword>
<name>A0A4R3HWJ4_PAULE</name>
<protein>
    <submittedName>
        <fullName evidence="2">Uncharacterized protein</fullName>
    </submittedName>
</protein>
<accession>A0A4R3HWJ4</accession>
<sequence length="175" mass="19654">MKIAFYKGRERLFNRFVSWWTRGPYSHCEAVFDGFRGLDGPVLCGSSSFMDGGVRTKMIELIPEHWDIIDVPAIDGLRVLDWFARHKRDRYDVIGLLSTSVPIVESRKRWFCNEAVGHAAGLSEAWRFNPNGFARIVELLPGSKWVQGGPPLAGSTARSKQSKEPKRPASAGFSL</sequence>
<dbReference type="EMBL" id="SLZQ01000004">
    <property type="protein sequence ID" value="TCS37498.1"/>
    <property type="molecule type" value="Genomic_DNA"/>
</dbReference>
<feature type="region of interest" description="Disordered" evidence="1">
    <location>
        <begin position="150"/>
        <end position="175"/>
    </location>
</feature>
<evidence type="ECO:0000313" key="2">
    <source>
        <dbReference type="EMBL" id="TCS37498.1"/>
    </source>
</evidence>
<evidence type="ECO:0000256" key="1">
    <source>
        <dbReference type="SAM" id="MobiDB-lite"/>
    </source>
</evidence>
<evidence type="ECO:0000313" key="3">
    <source>
        <dbReference type="Proteomes" id="UP000295382"/>
    </source>
</evidence>
<organism evidence="2 3">
    <name type="scientific">Paucimonas lemoignei</name>
    <name type="common">Pseudomonas lemoignei</name>
    <dbReference type="NCBI Taxonomy" id="29443"/>
    <lineage>
        <taxon>Bacteria</taxon>
        <taxon>Pseudomonadati</taxon>
        <taxon>Pseudomonadota</taxon>
        <taxon>Betaproteobacteria</taxon>
        <taxon>Burkholderiales</taxon>
        <taxon>Burkholderiaceae</taxon>
        <taxon>Paucimonas</taxon>
    </lineage>
</organism>
<dbReference type="OrthoDB" id="95478at2"/>
<comment type="caution">
    <text evidence="2">The sequence shown here is derived from an EMBL/GenBank/DDBJ whole genome shotgun (WGS) entry which is preliminary data.</text>
</comment>
<dbReference type="AlphaFoldDB" id="A0A4R3HWJ4"/>
<proteinExistence type="predicted"/>
<dbReference type="Proteomes" id="UP000295382">
    <property type="component" value="Unassembled WGS sequence"/>
</dbReference>
<reference evidence="2 3" key="1">
    <citation type="submission" date="2019-03" db="EMBL/GenBank/DDBJ databases">
        <title>Genomic Encyclopedia of Type Strains, Phase IV (KMG-IV): sequencing the most valuable type-strain genomes for metagenomic binning, comparative biology and taxonomic classification.</title>
        <authorList>
            <person name="Goeker M."/>
        </authorList>
    </citation>
    <scope>NUCLEOTIDE SEQUENCE [LARGE SCALE GENOMIC DNA]</scope>
    <source>
        <strain evidence="2 3">DSM 7445</strain>
    </source>
</reference>
<dbReference type="RefSeq" id="WP_132258435.1">
    <property type="nucleotide sequence ID" value="NZ_SLZQ01000004.1"/>
</dbReference>